<proteinExistence type="predicted"/>
<accession>A0AAV3Q8N6</accession>
<dbReference type="Proteomes" id="UP001454036">
    <property type="component" value="Unassembled WGS sequence"/>
</dbReference>
<comment type="caution">
    <text evidence="1">The sequence shown here is derived from an EMBL/GenBank/DDBJ whole genome shotgun (WGS) entry which is preliminary data.</text>
</comment>
<reference evidence="1 2" key="1">
    <citation type="submission" date="2024-01" db="EMBL/GenBank/DDBJ databases">
        <title>The complete chloroplast genome sequence of Lithospermum erythrorhizon: insights into the phylogenetic relationship among Boraginaceae species and the maternal lineages of purple gromwells.</title>
        <authorList>
            <person name="Okada T."/>
            <person name="Watanabe K."/>
        </authorList>
    </citation>
    <scope>NUCLEOTIDE SEQUENCE [LARGE SCALE GENOMIC DNA]</scope>
</reference>
<dbReference type="PANTHER" id="PTHR31722">
    <property type="entry name" value="OS06G0675200 PROTEIN"/>
    <property type="match status" value="1"/>
</dbReference>
<evidence type="ECO:0000313" key="1">
    <source>
        <dbReference type="EMBL" id="GAA0159568.1"/>
    </source>
</evidence>
<gene>
    <name evidence="1" type="ORF">LIER_16310</name>
</gene>
<keyword evidence="2" id="KW-1185">Reference proteome</keyword>
<dbReference type="EMBL" id="BAABME010003632">
    <property type="protein sequence ID" value="GAA0159568.1"/>
    <property type="molecule type" value="Genomic_DNA"/>
</dbReference>
<evidence type="ECO:0000313" key="2">
    <source>
        <dbReference type="Proteomes" id="UP001454036"/>
    </source>
</evidence>
<dbReference type="PANTHER" id="PTHR31722:SF62">
    <property type="entry name" value="EMB|CAB62433.1"/>
    <property type="match status" value="1"/>
</dbReference>
<sequence>MECLNMLNNKEQQPSFDHPSMTPRISFSNDFVDVQAQQQVIKHGNSYKEAPVSSDFEFSLPGFSMISADELISKGKLLPLKEHCAKTTTTLKDELLADDDDDCEDVSAPRLNKITSRWKERLFFSRSQVMPSKTCEGHERIDETNTKNKFSVHC</sequence>
<name>A0AAV3Q8N6_LITER</name>
<dbReference type="AlphaFoldDB" id="A0AAV3Q8N6"/>
<protein>
    <submittedName>
        <fullName evidence="1">Uncharacterized protein</fullName>
    </submittedName>
</protein>
<organism evidence="1 2">
    <name type="scientific">Lithospermum erythrorhizon</name>
    <name type="common">Purple gromwell</name>
    <name type="synonym">Lithospermum officinale var. erythrorhizon</name>
    <dbReference type="NCBI Taxonomy" id="34254"/>
    <lineage>
        <taxon>Eukaryota</taxon>
        <taxon>Viridiplantae</taxon>
        <taxon>Streptophyta</taxon>
        <taxon>Embryophyta</taxon>
        <taxon>Tracheophyta</taxon>
        <taxon>Spermatophyta</taxon>
        <taxon>Magnoliopsida</taxon>
        <taxon>eudicotyledons</taxon>
        <taxon>Gunneridae</taxon>
        <taxon>Pentapetalae</taxon>
        <taxon>asterids</taxon>
        <taxon>lamiids</taxon>
        <taxon>Boraginales</taxon>
        <taxon>Boraginaceae</taxon>
        <taxon>Boraginoideae</taxon>
        <taxon>Lithospermeae</taxon>
        <taxon>Lithospermum</taxon>
    </lineage>
</organism>